<dbReference type="PANTHER" id="PTHR30399">
    <property type="entry name" value="UNCHARACTERIZED PROTEIN YGJP"/>
    <property type="match status" value="1"/>
</dbReference>
<protein>
    <submittedName>
        <fullName evidence="2">M48 family peptidase</fullName>
    </submittedName>
</protein>
<gene>
    <name evidence="2" type="ORF">DWY58_18545</name>
</gene>
<name>A0A412DX69_BACSE</name>
<dbReference type="InterPro" id="IPR053136">
    <property type="entry name" value="UTP_pyrophosphatase-like"/>
</dbReference>
<dbReference type="Proteomes" id="UP000284161">
    <property type="component" value="Unassembled WGS sequence"/>
</dbReference>
<reference evidence="2 3" key="1">
    <citation type="submission" date="2018-08" db="EMBL/GenBank/DDBJ databases">
        <title>A genome reference for cultivated species of the human gut microbiota.</title>
        <authorList>
            <person name="Zou Y."/>
            <person name="Xue W."/>
            <person name="Luo G."/>
        </authorList>
    </citation>
    <scope>NUCLEOTIDE SEQUENCE [LARGE SCALE GENOMIC DNA]</scope>
    <source>
        <strain evidence="2 3">AF25-6</strain>
    </source>
</reference>
<dbReference type="EMBL" id="QRUB01000043">
    <property type="protein sequence ID" value="RGR24943.1"/>
    <property type="molecule type" value="Genomic_DNA"/>
</dbReference>
<dbReference type="AlphaFoldDB" id="A0A412DX69"/>
<dbReference type="CDD" id="cd07344">
    <property type="entry name" value="M48_yhfN_like"/>
    <property type="match status" value="1"/>
</dbReference>
<evidence type="ECO:0000313" key="2">
    <source>
        <dbReference type="EMBL" id="RGR24943.1"/>
    </source>
</evidence>
<dbReference type="Pfam" id="PF01863">
    <property type="entry name" value="YgjP-like"/>
    <property type="match status" value="1"/>
</dbReference>
<dbReference type="InterPro" id="IPR002725">
    <property type="entry name" value="YgjP-like_metallopeptidase"/>
</dbReference>
<accession>A0A412DX69</accession>
<organism evidence="2 3">
    <name type="scientific">Bacteroides stercoris</name>
    <dbReference type="NCBI Taxonomy" id="46506"/>
    <lineage>
        <taxon>Bacteria</taxon>
        <taxon>Pseudomonadati</taxon>
        <taxon>Bacteroidota</taxon>
        <taxon>Bacteroidia</taxon>
        <taxon>Bacteroidales</taxon>
        <taxon>Bacteroidaceae</taxon>
        <taxon>Bacteroides</taxon>
    </lineage>
</organism>
<sequence length="234" mass="27794">MDQIKDCIEYGSVVMEYAVEYRTRKTLGICVHPDGSVEVKAPVEAPLEQIREHVHRRASWICKQQRYFSSFGIHTPERKYVSGESHLYLGRQYMLRVVDSERNEVHYKGNILEVECRHRKDVRALLLAWYRKRAEIKFKEYADPLISRFNRYQVKPSAIKLKEMATRWGSCTASGQIMLNPRLIGAPRICIEYVIIHELCHLVHRNHTKAFYELLTQEMPDWKKWKMKLEKLMI</sequence>
<dbReference type="Gene3D" id="3.30.2010.10">
    <property type="entry name" value="Metalloproteases ('zincins'), catalytic domain"/>
    <property type="match status" value="1"/>
</dbReference>
<proteinExistence type="predicted"/>
<evidence type="ECO:0000259" key="1">
    <source>
        <dbReference type="Pfam" id="PF01863"/>
    </source>
</evidence>
<comment type="caution">
    <text evidence="2">The sequence shown here is derived from an EMBL/GenBank/DDBJ whole genome shotgun (WGS) entry which is preliminary data.</text>
</comment>
<evidence type="ECO:0000313" key="3">
    <source>
        <dbReference type="Proteomes" id="UP000284161"/>
    </source>
</evidence>
<dbReference type="PANTHER" id="PTHR30399:SF1">
    <property type="entry name" value="UTP PYROPHOSPHATASE"/>
    <property type="match status" value="1"/>
</dbReference>
<dbReference type="RefSeq" id="WP_117917957.1">
    <property type="nucleotide sequence ID" value="NZ_QRUB01000043.1"/>
</dbReference>
<feature type="domain" description="YgjP-like metallopeptidase" evidence="1">
    <location>
        <begin position="25"/>
        <end position="231"/>
    </location>
</feature>